<reference evidence="2 3" key="1">
    <citation type="journal article" date="2008" name="J. Bacteriol.">
        <title>Complete genome sequence of Neisseria gonorrhoeae NCCP11945.</title>
        <authorList>
            <person name="Chung G.T."/>
            <person name="Yoo J.S."/>
            <person name="Oh H.B."/>
            <person name="Lee Y.S."/>
            <person name="Cha S.H."/>
            <person name="Kim S.J."/>
            <person name="Yoo C.K."/>
        </authorList>
    </citation>
    <scope>NUCLEOTIDE SEQUENCE [LARGE SCALE GENOMIC DNA]</scope>
    <source>
        <strain evidence="2 3">NCCP11945</strain>
    </source>
</reference>
<protein>
    <submittedName>
        <fullName evidence="2">Uncharacterized protein</fullName>
    </submittedName>
</protein>
<keyword evidence="1" id="KW-0812">Transmembrane</keyword>
<evidence type="ECO:0000256" key="1">
    <source>
        <dbReference type="SAM" id="Phobius"/>
    </source>
</evidence>
<gene>
    <name evidence="2" type="ordered locus">NGK_0740</name>
</gene>
<keyword evidence="1" id="KW-0472">Membrane</keyword>
<organism evidence="2 3">
    <name type="scientific">Neisseria gonorrhoeae (strain NCCP11945)</name>
    <dbReference type="NCBI Taxonomy" id="521006"/>
    <lineage>
        <taxon>Bacteria</taxon>
        <taxon>Pseudomonadati</taxon>
        <taxon>Pseudomonadota</taxon>
        <taxon>Betaproteobacteria</taxon>
        <taxon>Neisseriales</taxon>
        <taxon>Neisseriaceae</taxon>
        <taxon>Neisseria</taxon>
    </lineage>
</organism>
<proteinExistence type="predicted"/>
<accession>B4RKT0</accession>
<dbReference type="KEGG" id="ngk:NGK_0740"/>
<dbReference type="AlphaFoldDB" id="B4RKT0"/>
<keyword evidence="1" id="KW-1133">Transmembrane helix</keyword>
<evidence type="ECO:0000313" key="3">
    <source>
        <dbReference type="Proteomes" id="UP000002564"/>
    </source>
</evidence>
<dbReference type="EMBL" id="CP001050">
    <property type="protein sequence ID" value="ACF29421.1"/>
    <property type="molecule type" value="Genomic_DNA"/>
</dbReference>
<sequence>MYDNMYNYIFLIWKSLLSAGCMWQIGYNRRIFSLSDGIAAVRTFL</sequence>
<evidence type="ECO:0000313" key="2">
    <source>
        <dbReference type="EMBL" id="ACF29421.1"/>
    </source>
</evidence>
<feature type="transmembrane region" description="Helical" evidence="1">
    <location>
        <begin position="6"/>
        <end position="25"/>
    </location>
</feature>
<name>B4RKT0_NEIG2</name>
<dbReference type="HOGENOM" id="CLU_3202409_0_0_4"/>
<dbReference type="Proteomes" id="UP000002564">
    <property type="component" value="Chromosome"/>
</dbReference>